<dbReference type="RefSeq" id="XP_014180593.1">
    <property type="nucleotide sequence ID" value="XM_014325118.1"/>
</dbReference>
<dbReference type="GeneID" id="25985687"/>
<gene>
    <name evidence="2" type="ORF">A1Q1_02173</name>
</gene>
<evidence type="ECO:0000256" key="1">
    <source>
        <dbReference type="SAM" id="MobiDB-lite"/>
    </source>
</evidence>
<dbReference type="Proteomes" id="UP000002748">
    <property type="component" value="Unassembled WGS sequence"/>
</dbReference>
<proteinExistence type="predicted"/>
<comment type="caution">
    <text evidence="2">The sequence shown here is derived from an EMBL/GenBank/DDBJ whole genome shotgun (WGS) entry which is preliminary data.</text>
</comment>
<feature type="compositionally biased region" description="Low complexity" evidence="1">
    <location>
        <begin position="349"/>
        <end position="358"/>
    </location>
</feature>
<evidence type="ECO:0000313" key="2">
    <source>
        <dbReference type="EMBL" id="EJT48838.1"/>
    </source>
</evidence>
<accession>J5QS90</accession>
<reference evidence="2 3" key="1">
    <citation type="journal article" date="2012" name="Eukaryot. Cell">
        <title>Draft genome sequence of CBS 2479, the standard type strain of Trichosporon asahii.</title>
        <authorList>
            <person name="Yang R.Y."/>
            <person name="Li H.T."/>
            <person name="Zhu H."/>
            <person name="Zhou G.P."/>
            <person name="Wang M."/>
            <person name="Wang L."/>
        </authorList>
    </citation>
    <scope>NUCLEOTIDE SEQUENCE [LARGE SCALE GENOMIC DNA]</scope>
    <source>
        <strain evidence="3">ATCC 90039 / CBS 2479 / JCM 2466 / KCTC 7840 / NCYC 2677 / UAMH 7654</strain>
    </source>
</reference>
<dbReference type="HOGENOM" id="CLU_754766_0_0_1"/>
<feature type="region of interest" description="Disordered" evidence="1">
    <location>
        <begin position="248"/>
        <end position="367"/>
    </location>
</feature>
<name>J5QS90_TRIAS</name>
<protein>
    <submittedName>
        <fullName evidence="2">Uncharacterized protein</fullName>
    </submittedName>
</protein>
<evidence type="ECO:0000313" key="3">
    <source>
        <dbReference type="Proteomes" id="UP000002748"/>
    </source>
</evidence>
<organism evidence="2 3">
    <name type="scientific">Trichosporon asahii var. asahii (strain ATCC 90039 / CBS 2479 / JCM 2466 / KCTC 7840 / NBRC 103889/ NCYC 2677 / UAMH 7654)</name>
    <name type="common">Yeast</name>
    <dbReference type="NCBI Taxonomy" id="1186058"/>
    <lineage>
        <taxon>Eukaryota</taxon>
        <taxon>Fungi</taxon>
        <taxon>Dikarya</taxon>
        <taxon>Basidiomycota</taxon>
        <taxon>Agaricomycotina</taxon>
        <taxon>Tremellomycetes</taxon>
        <taxon>Trichosporonales</taxon>
        <taxon>Trichosporonaceae</taxon>
        <taxon>Trichosporon</taxon>
    </lineage>
</organism>
<sequence>MSWLPPLPTESTLPTAPGAAAIMADTTTEPQSVVDRYRQPIAYNASQLRETHTWTDPPKAVVDKLPQPTSSFQSLLHTYAATEKEPSVALRQTDGRRQAADMFRLAIGNPEVFSPVDTMAVPVPPPHVSPIVPSHHESLPPRLLPVNPNKDGIITSLIHQIRTPYLRRPLLERLTSLRPPQPQSNDQGPILYGEAVRGADDASLAKARGKAIEDETESWFHATWDSGPKGAERARGRLPTGRKVVKSVEGAVAPRTAGDVKPLRVKLSQQQPQTPAAEAASPAPTSSLGIKLRLGGPKTPEPGTEDRGNAGSMPAWSSDSRGRLGSESAPVKRSGSATSMRSKSRSKSRSASPVKRVSLSPVKQEIP</sequence>
<dbReference type="EMBL" id="ALBS01000190">
    <property type="protein sequence ID" value="EJT48838.1"/>
    <property type="molecule type" value="Genomic_DNA"/>
</dbReference>
<dbReference type="OrthoDB" id="436852at2759"/>
<feature type="compositionally biased region" description="Low complexity" evidence="1">
    <location>
        <begin position="268"/>
        <end position="287"/>
    </location>
</feature>
<dbReference type="KEGG" id="tasa:A1Q1_02173"/>
<dbReference type="AlphaFoldDB" id="J5QS90"/>
<dbReference type="VEuPathDB" id="FungiDB:A1Q1_02173"/>